<dbReference type="EMBL" id="UZAU01000700">
    <property type="status" value="NOT_ANNOTATED_CDS"/>
    <property type="molecule type" value="Genomic_DNA"/>
</dbReference>
<organism evidence="1 2">
    <name type="scientific">Cannabis sativa</name>
    <name type="common">Hemp</name>
    <name type="synonym">Marijuana</name>
    <dbReference type="NCBI Taxonomy" id="3483"/>
    <lineage>
        <taxon>Eukaryota</taxon>
        <taxon>Viridiplantae</taxon>
        <taxon>Streptophyta</taxon>
        <taxon>Embryophyta</taxon>
        <taxon>Tracheophyta</taxon>
        <taxon>Spermatophyta</taxon>
        <taxon>Magnoliopsida</taxon>
        <taxon>eudicotyledons</taxon>
        <taxon>Gunneridae</taxon>
        <taxon>Pentapetalae</taxon>
        <taxon>rosids</taxon>
        <taxon>fabids</taxon>
        <taxon>Rosales</taxon>
        <taxon>Cannabaceae</taxon>
        <taxon>Cannabis</taxon>
    </lineage>
</organism>
<reference evidence="1" key="1">
    <citation type="submission" date="2018-11" db="EMBL/GenBank/DDBJ databases">
        <authorList>
            <person name="Grassa J C."/>
        </authorList>
    </citation>
    <scope>NUCLEOTIDE SEQUENCE [LARGE SCALE GENOMIC DNA]</scope>
</reference>
<name>A0A803Q7P9_CANSA</name>
<dbReference type="EnsemblPlants" id="evm.model.08.1129">
    <property type="protein sequence ID" value="cds.evm.model.08.1129"/>
    <property type="gene ID" value="evm.TU.08.1129"/>
</dbReference>
<dbReference type="AlphaFoldDB" id="A0A803Q7P9"/>
<keyword evidence="2" id="KW-1185">Reference proteome</keyword>
<proteinExistence type="predicted"/>
<sequence>MQEVLKSLIQRSLIIHAELLLDITPLQLDWKSSTLGEAFDIQVNCDRCINWLWRFQAGFLDAPVTPSDSTKVPSPEEILYFYSVKANPMRIERFCLVMKFQSIDTVSLRGQRQPPKEVKEAIATHLAVKIKKAAKNDNVLNSDWGLCHPNPLLLILMWGHQVLVLWEERVVGAKVPSLGFSFPMSLPVLGHDYLTKNGALRVEVEQVKTQAASSTQKIQVDWEAKLAVEEKKWDTKYQKMYLDHKAKTEQKFEGTVCSHQEHLSKARGRGIKMKPIITPGVQETGNTSSTTNLGIPRTEVSLATNVQTTVGDDTEIQNLRNALGLMQGHTNTLHHDHEQLCAAVNLSFEEQRRLFTGWRDKEMETLRAQQGAIDD</sequence>
<evidence type="ECO:0000313" key="1">
    <source>
        <dbReference type="EnsemblPlants" id="cds.evm.model.08.1129"/>
    </source>
</evidence>
<protein>
    <submittedName>
        <fullName evidence="1">Uncharacterized protein</fullName>
    </submittedName>
</protein>
<accession>A0A803Q7P9</accession>
<evidence type="ECO:0000313" key="2">
    <source>
        <dbReference type="Proteomes" id="UP000596661"/>
    </source>
</evidence>
<dbReference type="Gramene" id="evm.model.08.1129">
    <property type="protein sequence ID" value="cds.evm.model.08.1129"/>
    <property type="gene ID" value="evm.TU.08.1129"/>
</dbReference>
<reference evidence="1" key="2">
    <citation type="submission" date="2021-03" db="UniProtKB">
        <authorList>
            <consortium name="EnsemblPlants"/>
        </authorList>
    </citation>
    <scope>IDENTIFICATION</scope>
</reference>
<dbReference type="Proteomes" id="UP000596661">
    <property type="component" value="Chromosome 8"/>
</dbReference>